<dbReference type="GO" id="GO:0003677">
    <property type="term" value="F:DNA binding"/>
    <property type="evidence" value="ECO:0007669"/>
    <property type="project" value="UniProtKB-KW"/>
</dbReference>
<dbReference type="InterPro" id="IPR010982">
    <property type="entry name" value="Lambda_DNA-bd_dom_sf"/>
</dbReference>
<dbReference type="AlphaFoldDB" id="A0A936ZIW4"/>
<reference evidence="5" key="1">
    <citation type="submission" date="2021-01" db="EMBL/GenBank/DDBJ databases">
        <title>Microvirga sp.</title>
        <authorList>
            <person name="Kim M.K."/>
        </authorList>
    </citation>
    <scope>NUCLEOTIDE SEQUENCE</scope>
    <source>
        <strain evidence="5">5420S-16</strain>
    </source>
</reference>
<evidence type="ECO:0000256" key="3">
    <source>
        <dbReference type="ARBA" id="ARBA00023163"/>
    </source>
</evidence>
<keyword evidence="1" id="KW-0805">Transcription regulation</keyword>
<sequence>MQTGLFERLIISLGSIPAETNDKLSLDGDLRRPSVIDAAVVRSRTGLSQAAFARCVGVAIGTIRNWEQGRRTPQGPARALLARLDRIPRLVEQTLKT</sequence>
<dbReference type="SUPFAM" id="SSF47413">
    <property type="entry name" value="lambda repressor-like DNA-binding domains"/>
    <property type="match status" value="1"/>
</dbReference>
<evidence type="ECO:0000313" key="6">
    <source>
        <dbReference type="Proteomes" id="UP000605848"/>
    </source>
</evidence>
<dbReference type="PANTHER" id="PTHR36511">
    <property type="entry name" value="MERR FAMILY BACTERIAL REGULATORY PROTEIN"/>
    <property type="match status" value="1"/>
</dbReference>
<feature type="domain" description="HTH cro/C1-type" evidence="4">
    <location>
        <begin position="46"/>
        <end position="73"/>
    </location>
</feature>
<dbReference type="PROSITE" id="PS50943">
    <property type="entry name" value="HTH_CROC1"/>
    <property type="match status" value="1"/>
</dbReference>
<dbReference type="PANTHER" id="PTHR36511:SF4">
    <property type="entry name" value="ANTITOXIN MQSA"/>
    <property type="match status" value="1"/>
</dbReference>
<organism evidence="5 6">
    <name type="scientific">Microvirga aerilata</name>
    <dbReference type="NCBI Taxonomy" id="670292"/>
    <lineage>
        <taxon>Bacteria</taxon>
        <taxon>Pseudomonadati</taxon>
        <taxon>Pseudomonadota</taxon>
        <taxon>Alphaproteobacteria</taxon>
        <taxon>Hyphomicrobiales</taxon>
        <taxon>Methylobacteriaceae</taxon>
        <taxon>Microvirga</taxon>
    </lineage>
</organism>
<dbReference type="RefSeq" id="WP_202066470.1">
    <property type="nucleotide sequence ID" value="NZ_JBHTFS010000002.1"/>
</dbReference>
<keyword evidence="3" id="KW-0804">Transcription</keyword>
<gene>
    <name evidence="5" type="ORF">JKG68_32165</name>
</gene>
<dbReference type="EMBL" id="JAEQMY010000256">
    <property type="protein sequence ID" value="MBL0408520.1"/>
    <property type="molecule type" value="Genomic_DNA"/>
</dbReference>
<keyword evidence="2" id="KW-0238">DNA-binding</keyword>
<dbReference type="Gene3D" id="1.10.260.40">
    <property type="entry name" value="lambda repressor-like DNA-binding domains"/>
    <property type="match status" value="1"/>
</dbReference>
<protein>
    <submittedName>
        <fullName evidence="5">Helix-turn-helix domain-containing protein</fullName>
    </submittedName>
</protein>
<accession>A0A936ZIW4</accession>
<evidence type="ECO:0000259" key="4">
    <source>
        <dbReference type="PROSITE" id="PS50943"/>
    </source>
</evidence>
<dbReference type="CDD" id="cd00093">
    <property type="entry name" value="HTH_XRE"/>
    <property type="match status" value="1"/>
</dbReference>
<dbReference type="Proteomes" id="UP000605848">
    <property type="component" value="Unassembled WGS sequence"/>
</dbReference>
<name>A0A936ZIW4_9HYPH</name>
<dbReference type="InterPro" id="IPR001387">
    <property type="entry name" value="Cro/C1-type_HTH"/>
</dbReference>
<dbReference type="Pfam" id="PF13560">
    <property type="entry name" value="HTH_31"/>
    <property type="match status" value="1"/>
</dbReference>
<evidence type="ECO:0000313" key="5">
    <source>
        <dbReference type="EMBL" id="MBL0408520.1"/>
    </source>
</evidence>
<evidence type="ECO:0000256" key="1">
    <source>
        <dbReference type="ARBA" id="ARBA00023015"/>
    </source>
</evidence>
<proteinExistence type="predicted"/>
<comment type="caution">
    <text evidence="5">The sequence shown here is derived from an EMBL/GenBank/DDBJ whole genome shotgun (WGS) entry which is preliminary data.</text>
</comment>
<keyword evidence="6" id="KW-1185">Reference proteome</keyword>
<dbReference type="InterPro" id="IPR052359">
    <property type="entry name" value="HTH-type_reg/antitoxin"/>
</dbReference>
<evidence type="ECO:0000256" key="2">
    <source>
        <dbReference type="ARBA" id="ARBA00023125"/>
    </source>
</evidence>